<dbReference type="SUPFAM" id="SSF51735">
    <property type="entry name" value="NAD(P)-binding Rossmann-fold domains"/>
    <property type="match status" value="1"/>
</dbReference>
<name>A0ABV5VQ08_9BACL</name>
<dbReference type="InterPro" id="IPR051450">
    <property type="entry name" value="Gfo/Idh/MocA_Oxidoreductases"/>
</dbReference>
<dbReference type="InterPro" id="IPR000683">
    <property type="entry name" value="Gfo/Idh/MocA-like_OxRdtase_N"/>
</dbReference>
<accession>A0ABV5VQ08</accession>
<dbReference type="SUPFAM" id="SSF55347">
    <property type="entry name" value="Glyceraldehyde-3-phosphate dehydrogenase-like, C-terminal domain"/>
    <property type="match status" value="1"/>
</dbReference>
<comment type="caution">
    <text evidence="4">The sequence shown here is derived from an EMBL/GenBank/DDBJ whole genome shotgun (WGS) entry which is preliminary data.</text>
</comment>
<sequence>MKETNTRSTPLKAIVVGAGNRSKTYASYALTHPDELQVVGVVDPDEIRRHQLADIHGVAADRRFANLEQLFAIGPIAEAAINGTMDAIHVPTSLQLLANGYDILLEKPIGISREEIMELHKAATERGRKIMICHVLRYAPFYREIRQRIADGVIGDIVNIQTTEHVSYHHMATAFVRGKWSNKEQCGSSMLMAKCCHDMDLLTWLKSGIPPVRVTSSGRQLFFRNDRAPEGAGTRCLTDCPIEAECLYSARRQYIELDRWGVYVWRSIEHLGPTASVEQKLESLRTDNPYGRCVWHCDNDAVDTQSVVVEYADGSTATHNLVGNTSRPCRSVHIIGTKGEISGVMEEGAFTIRHPVSAAGSVYSEELVKLKVSMDMHGGGDLRLVEDFIRIQRGEEASLSTTSLEDSIYGHLLGFGADQAMGQNTWVTLESL</sequence>
<gene>
    <name evidence="4" type="ORF">ACFFNY_02145</name>
</gene>
<comment type="similarity">
    <text evidence="1">Belongs to the Gfo/Idh/MocA family.</text>
</comment>
<reference evidence="4 5" key="1">
    <citation type="submission" date="2024-09" db="EMBL/GenBank/DDBJ databases">
        <authorList>
            <person name="Sun Q."/>
            <person name="Mori K."/>
        </authorList>
    </citation>
    <scope>NUCLEOTIDE SEQUENCE [LARGE SCALE GENOMIC DNA]</scope>
    <source>
        <strain evidence="4 5">JCM 12520</strain>
    </source>
</reference>
<dbReference type="PANTHER" id="PTHR43377">
    <property type="entry name" value="BILIVERDIN REDUCTASE A"/>
    <property type="match status" value="1"/>
</dbReference>
<dbReference type="InterPro" id="IPR036291">
    <property type="entry name" value="NAD(P)-bd_dom_sf"/>
</dbReference>
<organism evidence="4 5">
    <name type="scientific">Paenibacillus hodogayensis</name>
    <dbReference type="NCBI Taxonomy" id="279208"/>
    <lineage>
        <taxon>Bacteria</taxon>
        <taxon>Bacillati</taxon>
        <taxon>Bacillota</taxon>
        <taxon>Bacilli</taxon>
        <taxon>Bacillales</taxon>
        <taxon>Paenibacillaceae</taxon>
        <taxon>Paenibacillus</taxon>
    </lineage>
</organism>
<evidence type="ECO:0000259" key="2">
    <source>
        <dbReference type="Pfam" id="PF01408"/>
    </source>
</evidence>
<evidence type="ECO:0000313" key="5">
    <source>
        <dbReference type="Proteomes" id="UP001589619"/>
    </source>
</evidence>
<evidence type="ECO:0000313" key="4">
    <source>
        <dbReference type="EMBL" id="MFB9750361.1"/>
    </source>
</evidence>
<proteinExistence type="inferred from homology"/>
<dbReference type="Pfam" id="PF02894">
    <property type="entry name" value="GFO_IDH_MocA_C"/>
    <property type="match status" value="1"/>
</dbReference>
<keyword evidence="5" id="KW-1185">Reference proteome</keyword>
<dbReference type="EMBL" id="JBHMAG010000002">
    <property type="protein sequence ID" value="MFB9750361.1"/>
    <property type="molecule type" value="Genomic_DNA"/>
</dbReference>
<dbReference type="RefSeq" id="WP_344917146.1">
    <property type="nucleotide sequence ID" value="NZ_BAAAYO010000021.1"/>
</dbReference>
<dbReference type="Proteomes" id="UP001589619">
    <property type="component" value="Unassembled WGS sequence"/>
</dbReference>
<dbReference type="Gene3D" id="3.30.360.10">
    <property type="entry name" value="Dihydrodipicolinate Reductase, domain 2"/>
    <property type="match status" value="1"/>
</dbReference>
<evidence type="ECO:0000259" key="3">
    <source>
        <dbReference type="Pfam" id="PF02894"/>
    </source>
</evidence>
<feature type="domain" description="Gfo/Idh/MocA-like oxidoreductase C-terminal" evidence="3">
    <location>
        <begin position="146"/>
        <end position="429"/>
    </location>
</feature>
<dbReference type="PANTHER" id="PTHR43377:SF2">
    <property type="entry name" value="BINDING ROSSMANN FOLD OXIDOREDUCTASE, PUTATIVE (AFU_ORTHOLOGUE AFUA_4G00560)-RELATED"/>
    <property type="match status" value="1"/>
</dbReference>
<dbReference type="Pfam" id="PF01408">
    <property type="entry name" value="GFO_IDH_MocA"/>
    <property type="match status" value="1"/>
</dbReference>
<dbReference type="InterPro" id="IPR004104">
    <property type="entry name" value="Gfo/Idh/MocA-like_OxRdtase_C"/>
</dbReference>
<protein>
    <submittedName>
        <fullName evidence="4">Gfo/Idh/MocA family protein</fullName>
    </submittedName>
</protein>
<evidence type="ECO:0000256" key="1">
    <source>
        <dbReference type="ARBA" id="ARBA00010928"/>
    </source>
</evidence>
<feature type="domain" description="Gfo/Idh/MocA-like oxidoreductase N-terminal" evidence="2">
    <location>
        <begin position="12"/>
        <end position="132"/>
    </location>
</feature>
<dbReference type="Gene3D" id="3.40.50.720">
    <property type="entry name" value="NAD(P)-binding Rossmann-like Domain"/>
    <property type="match status" value="1"/>
</dbReference>